<evidence type="ECO:0000313" key="2">
    <source>
        <dbReference type="EMBL" id="KAF7335235.1"/>
    </source>
</evidence>
<gene>
    <name evidence="2" type="ORF">MSAN_02333900</name>
</gene>
<keyword evidence="2" id="KW-0808">Transferase</keyword>
<organism evidence="2 3">
    <name type="scientific">Mycena sanguinolenta</name>
    <dbReference type="NCBI Taxonomy" id="230812"/>
    <lineage>
        <taxon>Eukaryota</taxon>
        <taxon>Fungi</taxon>
        <taxon>Dikarya</taxon>
        <taxon>Basidiomycota</taxon>
        <taxon>Agaricomycotina</taxon>
        <taxon>Agaricomycetes</taxon>
        <taxon>Agaricomycetidae</taxon>
        <taxon>Agaricales</taxon>
        <taxon>Marasmiineae</taxon>
        <taxon>Mycenaceae</taxon>
        <taxon>Mycena</taxon>
    </lineage>
</organism>
<proteinExistence type="predicted"/>
<evidence type="ECO:0000313" key="3">
    <source>
        <dbReference type="Proteomes" id="UP000623467"/>
    </source>
</evidence>
<sequence>MLAATETYAIEDFDDTPVSSDEALFPDLDPGYYDTLTGRWHKPTSPTEERVYKTVCHERILKYFTTGLSDLELEFHPNGDLWSFLVVEKPQLTTRVEWAVQIAEGLAQLHSNSIVWSDAHFRNVLVTQDLNIVLCDFAFSVFNPQIYHDFTTAPPPIFIAPWGYFGLPPTYVDIFGFGVMLFALLANRFPWTDDLLPNMDAQTEAMAKHGRREFDTLEAFPDLNAHFGEVVTKCFQATYLTGTELLHDLKCARDGWLQSQGPN</sequence>
<dbReference type="PANTHER" id="PTHR44329">
    <property type="entry name" value="SERINE/THREONINE-PROTEIN KINASE TNNI3K-RELATED"/>
    <property type="match status" value="1"/>
</dbReference>
<dbReference type="EMBL" id="JACAZH010000041">
    <property type="protein sequence ID" value="KAF7335235.1"/>
    <property type="molecule type" value="Genomic_DNA"/>
</dbReference>
<reference evidence="2" key="1">
    <citation type="submission" date="2020-05" db="EMBL/GenBank/DDBJ databases">
        <title>Mycena genomes resolve the evolution of fungal bioluminescence.</title>
        <authorList>
            <person name="Tsai I.J."/>
        </authorList>
    </citation>
    <scope>NUCLEOTIDE SEQUENCE</scope>
    <source>
        <strain evidence="2">160909Yilan</strain>
    </source>
</reference>
<dbReference type="InterPro" id="IPR011009">
    <property type="entry name" value="Kinase-like_dom_sf"/>
</dbReference>
<dbReference type="SMART" id="SM00220">
    <property type="entry name" value="S_TKc"/>
    <property type="match status" value="1"/>
</dbReference>
<dbReference type="SUPFAM" id="SSF56112">
    <property type="entry name" value="Protein kinase-like (PK-like)"/>
    <property type="match status" value="1"/>
</dbReference>
<dbReference type="AlphaFoldDB" id="A0A8H6X643"/>
<dbReference type="OrthoDB" id="3030888at2759"/>
<dbReference type="Pfam" id="PF00069">
    <property type="entry name" value="Pkinase"/>
    <property type="match status" value="1"/>
</dbReference>
<keyword evidence="3" id="KW-1185">Reference proteome</keyword>
<feature type="domain" description="Protein kinase" evidence="1">
    <location>
        <begin position="1"/>
        <end position="257"/>
    </location>
</feature>
<comment type="caution">
    <text evidence="2">The sequence shown here is derived from an EMBL/GenBank/DDBJ whole genome shotgun (WGS) entry which is preliminary data.</text>
</comment>
<dbReference type="PROSITE" id="PS50011">
    <property type="entry name" value="PROTEIN_KINASE_DOM"/>
    <property type="match status" value="1"/>
</dbReference>
<protein>
    <submittedName>
        <fullName evidence="2">Protein kinase domain-containing protein</fullName>
    </submittedName>
</protein>
<dbReference type="Proteomes" id="UP000623467">
    <property type="component" value="Unassembled WGS sequence"/>
</dbReference>
<accession>A0A8H6X643</accession>
<dbReference type="InterPro" id="IPR051681">
    <property type="entry name" value="Ser/Thr_Kinases-Pseudokinases"/>
</dbReference>
<evidence type="ECO:0000259" key="1">
    <source>
        <dbReference type="PROSITE" id="PS50011"/>
    </source>
</evidence>
<dbReference type="GO" id="GO:0005524">
    <property type="term" value="F:ATP binding"/>
    <property type="evidence" value="ECO:0007669"/>
    <property type="project" value="InterPro"/>
</dbReference>
<dbReference type="Gene3D" id="1.10.510.10">
    <property type="entry name" value="Transferase(Phosphotransferase) domain 1"/>
    <property type="match status" value="1"/>
</dbReference>
<keyword evidence="2" id="KW-0418">Kinase</keyword>
<name>A0A8H6X643_9AGAR</name>
<dbReference type="InterPro" id="IPR000719">
    <property type="entry name" value="Prot_kinase_dom"/>
</dbReference>
<dbReference type="GO" id="GO:0004674">
    <property type="term" value="F:protein serine/threonine kinase activity"/>
    <property type="evidence" value="ECO:0007669"/>
    <property type="project" value="TreeGrafter"/>
</dbReference>